<evidence type="ECO:0000313" key="6">
    <source>
        <dbReference type="Proteomes" id="UP000006415"/>
    </source>
</evidence>
<dbReference type="eggNOG" id="COG0438">
    <property type="taxonomic scope" value="Bacteria"/>
</dbReference>
<dbReference type="GO" id="GO:1901137">
    <property type="term" value="P:carbohydrate derivative biosynthetic process"/>
    <property type="evidence" value="ECO:0007669"/>
    <property type="project" value="UniProtKB-ARBA"/>
</dbReference>
<dbReference type="EMBL" id="AGZS01000001">
    <property type="protein sequence ID" value="EJD65251.1"/>
    <property type="molecule type" value="Genomic_DNA"/>
</dbReference>
<dbReference type="Proteomes" id="UP000006415">
    <property type="component" value="Unassembled WGS sequence"/>
</dbReference>
<feature type="domain" description="Glycosyl transferase family 1" evidence="3">
    <location>
        <begin position="218"/>
        <end position="369"/>
    </location>
</feature>
<evidence type="ECO:0000256" key="1">
    <source>
        <dbReference type="ARBA" id="ARBA00022676"/>
    </source>
</evidence>
<dbReference type="InterPro" id="IPR001296">
    <property type="entry name" value="Glyco_trans_1"/>
</dbReference>
<evidence type="ECO:0000259" key="3">
    <source>
        <dbReference type="Pfam" id="PF00534"/>
    </source>
</evidence>
<dbReference type="Gene3D" id="3.40.50.2000">
    <property type="entry name" value="Glycogen Phosphorylase B"/>
    <property type="match status" value="2"/>
</dbReference>
<evidence type="ECO:0000256" key="2">
    <source>
        <dbReference type="ARBA" id="ARBA00022679"/>
    </source>
</evidence>
<proteinExistence type="predicted"/>
<dbReference type="STRING" id="857290.HMPREF9156_00015"/>
<dbReference type="GO" id="GO:0016757">
    <property type="term" value="F:glycosyltransferase activity"/>
    <property type="evidence" value="ECO:0007669"/>
    <property type="project" value="UniProtKB-KW"/>
</dbReference>
<dbReference type="Pfam" id="PF00534">
    <property type="entry name" value="Glycos_transf_1"/>
    <property type="match status" value="1"/>
</dbReference>
<name>J0X1I8_9BIFI</name>
<keyword evidence="6" id="KW-1185">Reference proteome</keyword>
<gene>
    <name evidence="5" type="ORF">HMPREF9156_00015</name>
</gene>
<dbReference type="RefSeq" id="WP_007147083.1">
    <property type="nucleotide sequence ID" value="NZ_AKCI01000001.1"/>
</dbReference>
<dbReference type="AlphaFoldDB" id="J0X1I8"/>
<evidence type="ECO:0000259" key="4">
    <source>
        <dbReference type="Pfam" id="PF13439"/>
    </source>
</evidence>
<keyword evidence="1" id="KW-0328">Glycosyltransferase</keyword>
<organism evidence="5 6">
    <name type="scientific">Scardovia wiggsiae F0424</name>
    <dbReference type="NCBI Taxonomy" id="857290"/>
    <lineage>
        <taxon>Bacteria</taxon>
        <taxon>Bacillati</taxon>
        <taxon>Actinomycetota</taxon>
        <taxon>Actinomycetes</taxon>
        <taxon>Bifidobacteriales</taxon>
        <taxon>Bifidobacteriaceae</taxon>
        <taxon>Scardovia</taxon>
    </lineage>
</organism>
<dbReference type="OrthoDB" id="9802525at2"/>
<evidence type="ECO:0000313" key="5">
    <source>
        <dbReference type="EMBL" id="EJD65251.1"/>
    </source>
</evidence>
<reference evidence="5 6" key="1">
    <citation type="submission" date="2012-01" db="EMBL/GenBank/DDBJ databases">
        <title>The Genome Sequence of Scardovia wiggsiae F0424.</title>
        <authorList>
            <consortium name="The Broad Institute Genome Sequencing Platform"/>
            <person name="Earl A."/>
            <person name="Ward D."/>
            <person name="Feldgarden M."/>
            <person name="Gevers D."/>
            <person name="Izard J."/>
            <person name="Ganesan A."/>
            <person name="Baranova O.V."/>
            <person name="Blanton J.M."/>
            <person name="Tanner A.C."/>
            <person name="Mathney J."/>
            <person name="Dewhirst F.E."/>
            <person name="Young S.K."/>
            <person name="Zeng Q."/>
            <person name="Gargeya S."/>
            <person name="Fitzgerald M."/>
            <person name="Haas B."/>
            <person name="Abouelleil A."/>
            <person name="Alvarado L."/>
            <person name="Arachchi H.M."/>
            <person name="Berlin A."/>
            <person name="Chapman S.B."/>
            <person name="Gearin G."/>
            <person name="Goldberg J."/>
            <person name="Griggs A."/>
            <person name="Gujja S."/>
            <person name="Hansen M."/>
            <person name="Heiman D."/>
            <person name="Howarth C."/>
            <person name="Larimer J."/>
            <person name="Lui A."/>
            <person name="MacDonald P.J.P."/>
            <person name="McCowen C."/>
            <person name="Montmayeur A."/>
            <person name="Murphy C."/>
            <person name="Neiman D."/>
            <person name="Pearson M."/>
            <person name="Priest M."/>
            <person name="Roberts A."/>
            <person name="Saif S."/>
            <person name="Shea T."/>
            <person name="Sisk P."/>
            <person name="Stolte C."/>
            <person name="Sykes S."/>
            <person name="Wortman J."/>
            <person name="Nusbaum C."/>
            <person name="Birren B."/>
        </authorList>
    </citation>
    <scope>NUCLEOTIDE SEQUENCE [LARGE SCALE GENOMIC DNA]</scope>
    <source>
        <strain evidence="5 6">F0424</strain>
    </source>
</reference>
<sequence length="408" mass="45676">MQRPLTIALVVDSLSNFSNGTANSAYQLARELTGRGNTVRLIGVGAPDAQYRAREQHIPVATWFAHRQQTCFARPSAVLFRRAFKDADIIHIYEPFSFGRHARDYALSHSIPVTAGFHIQPENIMYSLGACRFIPGLSSAIYTGLNHYFYKKIRHIHVPTQMEADFLQRRRYRNALHVISNGYQPDFSPGCDAGDSIGAEEGTDTDMAYSPGFAQSPSGKKFVIAAAGRLNREKDHITLIRAIGKCRHNKDIELRIAGTGPLYKRLISECRKQLANTASVGFRKHSEMPRFFREADLMVHPSIADIEGVSVLEGMACGLVPVIAGSRLSAAGNFALTGNSLFPAGDSETLAQRIDWWIEHPKDRRIWGRKYAEYACRHYNIARCARDFELMERAAIRDARENGPQQHA</sequence>
<dbReference type="PANTHER" id="PTHR45947:SF3">
    <property type="entry name" value="SULFOQUINOVOSYL TRANSFERASE SQD2"/>
    <property type="match status" value="1"/>
</dbReference>
<dbReference type="InterPro" id="IPR050194">
    <property type="entry name" value="Glycosyltransferase_grp1"/>
</dbReference>
<dbReference type="PANTHER" id="PTHR45947">
    <property type="entry name" value="SULFOQUINOVOSYL TRANSFERASE SQD2"/>
    <property type="match status" value="1"/>
</dbReference>
<dbReference type="InterPro" id="IPR028098">
    <property type="entry name" value="Glyco_trans_4-like_N"/>
</dbReference>
<dbReference type="Pfam" id="PF13439">
    <property type="entry name" value="Glyco_transf_4"/>
    <property type="match status" value="1"/>
</dbReference>
<protein>
    <recommendedName>
        <fullName evidence="7">Glycosyltransferase subfamily 4-like N-terminal domain-containing protein</fullName>
    </recommendedName>
</protein>
<evidence type="ECO:0008006" key="7">
    <source>
        <dbReference type="Google" id="ProtNLM"/>
    </source>
</evidence>
<comment type="caution">
    <text evidence="5">The sequence shown here is derived from an EMBL/GenBank/DDBJ whole genome shotgun (WGS) entry which is preliminary data.</text>
</comment>
<accession>J0X1I8</accession>
<dbReference type="HOGENOM" id="CLU_059700_0_0_11"/>
<feature type="domain" description="Glycosyltransferase subfamily 4-like N-terminal" evidence="4">
    <location>
        <begin position="19"/>
        <end position="186"/>
    </location>
</feature>
<keyword evidence="2" id="KW-0808">Transferase</keyword>
<dbReference type="SUPFAM" id="SSF53756">
    <property type="entry name" value="UDP-Glycosyltransferase/glycogen phosphorylase"/>
    <property type="match status" value="1"/>
</dbReference>